<dbReference type="InterPro" id="IPR043129">
    <property type="entry name" value="ATPase_NBD"/>
</dbReference>
<evidence type="ECO:0000313" key="3">
    <source>
        <dbReference type="EMBL" id="RPF42499.1"/>
    </source>
</evidence>
<dbReference type="OrthoDB" id="9807195at2"/>
<organism evidence="3 4">
    <name type="scientific">Thermodesulfitimonas autotrophica</name>
    <dbReference type="NCBI Taxonomy" id="1894989"/>
    <lineage>
        <taxon>Bacteria</taxon>
        <taxon>Bacillati</taxon>
        <taxon>Bacillota</taxon>
        <taxon>Clostridia</taxon>
        <taxon>Thermoanaerobacterales</taxon>
        <taxon>Thermoanaerobacteraceae</taxon>
        <taxon>Thermodesulfitimonas</taxon>
    </lineage>
</organism>
<dbReference type="AlphaFoldDB" id="A0A3N5AA55"/>
<proteinExistence type="inferred from homology"/>
<dbReference type="RefSeq" id="WP_123930692.1">
    <property type="nucleotide sequence ID" value="NZ_RKRE01000003.1"/>
</dbReference>
<evidence type="ECO:0000313" key="4">
    <source>
        <dbReference type="Proteomes" id="UP000282654"/>
    </source>
</evidence>
<evidence type="ECO:0000259" key="2">
    <source>
        <dbReference type="Pfam" id="PF02541"/>
    </source>
</evidence>
<dbReference type="Pfam" id="PF02541">
    <property type="entry name" value="Ppx-GppA"/>
    <property type="match status" value="1"/>
</dbReference>
<sequence>MRVGVIDIGTNSTRYLLAEVGPQVVDRVETALKTTRLGEGLVATGRLSEQAMARTAAAVAEFWRRAQTMGAKRIIAVATCAVREAANREDFLTLIRRATGLEVRILSGTEEAFYTFCGAMTGLAFDPDETVVIDIGGGSTEIIWMEKGRLMARSLPLGAVRLTEQGGGAETVAHVLAPVASKITGRRIIGTGGTITTLAAVALALPAYDPARVHGYELQAEEVVAMGARLAALSLEERRNVPGLQPERADVILAGIRILTVLLELTGAPGLTVSEHDLLYGVAAEAVDAVERKLNHRP</sequence>
<dbReference type="Gene3D" id="3.30.420.150">
    <property type="entry name" value="Exopolyphosphatase. Domain 2"/>
    <property type="match status" value="1"/>
</dbReference>
<dbReference type="PANTHER" id="PTHR30005">
    <property type="entry name" value="EXOPOLYPHOSPHATASE"/>
    <property type="match status" value="1"/>
</dbReference>
<dbReference type="InterPro" id="IPR050273">
    <property type="entry name" value="GppA/Ppx_hydrolase"/>
</dbReference>
<accession>A0A3N5AA55</accession>
<gene>
    <name evidence="3" type="ORF">EDD75_1600</name>
</gene>
<reference evidence="3 4" key="1">
    <citation type="submission" date="2018-11" db="EMBL/GenBank/DDBJ databases">
        <title>Genomic Encyclopedia of Type Strains, Phase IV (KMG-IV): sequencing the most valuable type-strain genomes for metagenomic binning, comparative biology and taxonomic classification.</title>
        <authorList>
            <person name="Goeker M."/>
        </authorList>
    </citation>
    <scope>NUCLEOTIDE SEQUENCE [LARGE SCALE GENOMIC DNA]</scope>
    <source>
        <strain evidence="3 4">DSM 102936</strain>
    </source>
</reference>
<evidence type="ECO:0000256" key="1">
    <source>
        <dbReference type="ARBA" id="ARBA00007125"/>
    </source>
</evidence>
<dbReference type="Gene3D" id="3.30.420.40">
    <property type="match status" value="1"/>
</dbReference>
<dbReference type="EMBL" id="RKRE01000003">
    <property type="protein sequence ID" value="RPF42499.1"/>
    <property type="molecule type" value="Genomic_DNA"/>
</dbReference>
<protein>
    <submittedName>
        <fullName evidence="3">Exopolyphosphatase/guanosine-5'-triphosphate, 3'-diphosphate pyrophosphatase</fullName>
    </submittedName>
</protein>
<comment type="similarity">
    <text evidence="1">Belongs to the GppA/Ppx family.</text>
</comment>
<dbReference type="InterPro" id="IPR003695">
    <property type="entry name" value="Ppx_GppA_N"/>
</dbReference>
<name>A0A3N5AA55_9THEO</name>
<dbReference type="CDD" id="cd24054">
    <property type="entry name" value="ASKHA_NBD_AaPPX-GppA_MtPPX2-like"/>
    <property type="match status" value="1"/>
</dbReference>
<feature type="domain" description="Ppx/GppA phosphatase N-terminal" evidence="2">
    <location>
        <begin position="27"/>
        <end position="276"/>
    </location>
</feature>
<dbReference type="Proteomes" id="UP000282654">
    <property type="component" value="Unassembled WGS sequence"/>
</dbReference>
<keyword evidence="4" id="KW-1185">Reference proteome</keyword>
<dbReference type="GO" id="GO:0016462">
    <property type="term" value="F:pyrophosphatase activity"/>
    <property type="evidence" value="ECO:0007669"/>
    <property type="project" value="TreeGrafter"/>
</dbReference>
<dbReference type="SUPFAM" id="SSF53067">
    <property type="entry name" value="Actin-like ATPase domain"/>
    <property type="match status" value="2"/>
</dbReference>
<dbReference type="PANTHER" id="PTHR30005:SF0">
    <property type="entry name" value="RETROGRADE REGULATION PROTEIN 2"/>
    <property type="match status" value="1"/>
</dbReference>
<comment type="caution">
    <text evidence="3">The sequence shown here is derived from an EMBL/GenBank/DDBJ whole genome shotgun (WGS) entry which is preliminary data.</text>
</comment>